<dbReference type="Gene3D" id="2.40.50.1020">
    <property type="entry name" value="LytTr DNA-binding domain"/>
    <property type="match status" value="1"/>
</dbReference>
<dbReference type="GO" id="GO:0003677">
    <property type="term" value="F:DNA binding"/>
    <property type="evidence" value="ECO:0007669"/>
    <property type="project" value="UniProtKB-KW"/>
</dbReference>
<keyword evidence="3" id="KW-0597">Phosphoprotein</keyword>
<dbReference type="KEGG" id="acht:bsdcttw_48520"/>
<sequence length="251" mass="29523">MLSQYRIAICDDEIYYQDELSNLLKTYENESGNKLDICRFSSGEKLLSQYEETIFHILVLDIEMGGLSGMETAREIRKKDEDVIIIFATSFDNYALGAFEVNALNYLVKPVDYTKLKKVMSLATAAIDFKRDQISARKRYLEVKIKNTDVYIEITKIKYIEKKRNTSIIRTGDNEYACYETLSQLYEKLDVNKFCYVHQGYIVNFDMIQEVGKNTIVLADYIEVPVSRKYYKDIKERFMNRIYVKLQEQTF</sequence>
<gene>
    <name evidence="6" type="ORF">bsdcttw_48520</name>
</gene>
<dbReference type="Proteomes" id="UP000515703">
    <property type="component" value="Chromosome"/>
</dbReference>
<keyword evidence="6" id="KW-0238">DNA-binding</keyword>
<dbReference type="SUPFAM" id="SSF52172">
    <property type="entry name" value="CheY-like"/>
    <property type="match status" value="1"/>
</dbReference>
<evidence type="ECO:0000256" key="1">
    <source>
        <dbReference type="ARBA" id="ARBA00018672"/>
    </source>
</evidence>
<feature type="domain" description="Response regulatory" evidence="4">
    <location>
        <begin position="6"/>
        <end position="124"/>
    </location>
</feature>
<evidence type="ECO:0000313" key="6">
    <source>
        <dbReference type="EMBL" id="BCK01812.1"/>
    </source>
</evidence>
<comment type="function">
    <text evidence="2">May play the central regulatory role in sporulation. It may be an element of the effector pathway responsible for the activation of sporulation genes in response to nutritional stress. Spo0A may act in concert with spo0H (a sigma factor) to control the expression of some genes that are critical to the sporulation process.</text>
</comment>
<dbReference type="Pfam" id="PF00072">
    <property type="entry name" value="Response_reg"/>
    <property type="match status" value="1"/>
</dbReference>
<dbReference type="PANTHER" id="PTHR37299:SF1">
    <property type="entry name" value="STAGE 0 SPORULATION PROTEIN A HOMOLOG"/>
    <property type="match status" value="1"/>
</dbReference>
<dbReference type="InterPro" id="IPR001789">
    <property type="entry name" value="Sig_transdc_resp-reg_receiver"/>
</dbReference>
<dbReference type="EMBL" id="AP023368">
    <property type="protein sequence ID" value="BCK01812.1"/>
    <property type="molecule type" value="Genomic_DNA"/>
</dbReference>
<keyword evidence="7" id="KW-1185">Reference proteome</keyword>
<dbReference type="InterPro" id="IPR046947">
    <property type="entry name" value="LytR-like"/>
</dbReference>
<name>A0A7M3SB44_9FIRM</name>
<dbReference type="SMART" id="SM00850">
    <property type="entry name" value="LytTR"/>
    <property type="match status" value="1"/>
</dbReference>
<dbReference type="PROSITE" id="PS50930">
    <property type="entry name" value="HTH_LYTTR"/>
    <property type="match status" value="1"/>
</dbReference>
<protein>
    <recommendedName>
        <fullName evidence="1">Stage 0 sporulation protein A homolog</fullName>
    </recommendedName>
</protein>
<proteinExistence type="predicted"/>
<evidence type="ECO:0000313" key="7">
    <source>
        <dbReference type="Proteomes" id="UP000515703"/>
    </source>
</evidence>
<dbReference type="SMART" id="SM00448">
    <property type="entry name" value="REC"/>
    <property type="match status" value="1"/>
</dbReference>
<dbReference type="InterPro" id="IPR011006">
    <property type="entry name" value="CheY-like_superfamily"/>
</dbReference>
<feature type="domain" description="HTH LytTR-type" evidence="5">
    <location>
        <begin position="141"/>
        <end position="240"/>
    </location>
</feature>
<dbReference type="Gene3D" id="3.40.50.2300">
    <property type="match status" value="1"/>
</dbReference>
<reference evidence="6 7" key="2">
    <citation type="submission" date="2020-08" db="EMBL/GenBank/DDBJ databases">
        <authorList>
            <person name="Ueki A."/>
            <person name="Tonouchi A."/>
        </authorList>
    </citation>
    <scope>NUCLEOTIDE SEQUENCE [LARGE SCALE GENOMIC DNA]</scope>
    <source>
        <strain evidence="6 7">CTTW</strain>
    </source>
</reference>
<dbReference type="PANTHER" id="PTHR37299">
    <property type="entry name" value="TRANSCRIPTIONAL REGULATOR-RELATED"/>
    <property type="match status" value="1"/>
</dbReference>
<organism evidence="6 7">
    <name type="scientific">Anaerocolumna chitinilytica</name>
    <dbReference type="NCBI Taxonomy" id="1727145"/>
    <lineage>
        <taxon>Bacteria</taxon>
        <taxon>Bacillati</taxon>
        <taxon>Bacillota</taxon>
        <taxon>Clostridia</taxon>
        <taxon>Lachnospirales</taxon>
        <taxon>Lachnospiraceae</taxon>
        <taxon>Anaerocolumna</taxon>
    </lineage>
</organism>
<accession>A0A7M3SB44</accession>
<evidence type="ECO:0000256" key="2">
    <source>
        <dbReference type="ARBA" id="ARBA00024867"/>
    </source>
</evidence>
<dbReference type="Pfam" id="PF04397">
    <property type="entry name" value="LytTR"/>
    <property type="match status" value="1"/>
</dbReference>
<feature type="modified residue" description="4-aspartylphosphate" evidence="3">
    <location>
        <position position="61"/>
    </location>
</feature>
<dbReference type="GO" id="GO:0000156">
    <property type="term" value="F:phosphorelay response regulator activity"/>
    <property type="evidence" value="ECO:0007669"/>
    <property type="project" value="InterPro"/>
</dbReference>
<evidence type="ECO:0000259" key="4">
    <source>
        <dbReference type="PROSITE" id="PS50110"/>
    </source>
</evidence>
<dbReference type="AlphaFoldDB" id="A0A7M3SB44"/>
<evidence type="ECO:0000259" key="5">
    <source>
        <dbReference type="PROSITE" id="PS50930"/>
    </source>
</evidence>
<dbReference type="InterPro" id="IPR007492">
    <property type="entry name" value="LytTR_DNA-bd_dom"/>
</dbReference>
<dbReference type="PROSITE" id="PS50110">
    <property type="entry name" value="RESPONSE_REGULATORY"/>
    <property type="match status" value="1"/>
</dbReference>
<evidence type="ECO:0000256" key="3">
    <source>
        <dbReference type="PROSITE-ProRule" id="PRU00169"/>
    </source>
</evidence>
<reference evidence="6 7" key="1">
    <citation type="submission" date="2020-08" db="EMBL/GenBank/DDBJ databases">
        <title>Draft genome sequencing of an Anaerocolumna strain isolated from anoxic soil subjected to BSD treatment.</title>
        <authorList>
            <person name="Uek A."/>
            <person name="Tonouchi A."/>
        </authorList>
    </citation>
    <scope>NUCLEOTIDE SEQUENCE [LARGE SCALE GENOMIC DNA]</scope>
    <source>
        <strain evidence="6 7">CTTW</strain>
    </source>
</reference>